<dbReference type="Proteomes" id="UP000246464">
    <property type="component" value="Chromosome 11"/>
</dbReference>
<organism evidence="3 4">
    <name type="scientific">Scophthalmus maximus</name>
    <name type="common">Turbot</name>
    <name type="synonym">Psetta maxima</name>
    <dbReference type="NCBI Taxonomy" id="52904"/>
    <lineage>
        <taxon>Eukaryota</taxon>
        <taxon>Metazoa</taxon>
        <taxon>Chordata</taxon>
        <taxon>Craniata</taxon>
        <taxon>Vertebrata</taxon>
        <taxon>Euteleostomi</taxon>
        <taxon>Actinopterygii</taxon>
        <taxon>Neopterygii</taxon>
        <taxon>Teleostei</taxon>
        <taxon>Neoteleostei</taxon>
        <taxon>Acanthomorphata</taxon>
        <taxon>Carangaria</taxon>
        <taxon>Pleuronectiformes</taxon>
        <taxon>Pleuronectoidei</taxon>
        <taxon>Scophthalmidae</taxon>
        <taxon>Scophthalmus</taxon>
    </lineage>
</organism>
<dbReference type="OrthoDB" id="8947098at2759"/>
<evidence type="ECO:0000313" key="4">
    <source>
        <dbReference type="Proteomes" id="UP000246464"/>
    </source>
</evidence>
<dbReference type="AlphaFoldDB" id="A0A2U9BZF8"/>
<sequence length="222" mass="25262">MGDDQAAEIQLLRRQKAKLIEILSSDADFVLQHADSRGLLSPHGYQQVKACRVPGEKVTELLDHIIQRGPEAAQGLLELLKEQALQETFPLLHFVKDLHVRSLSSETTRKKRDSPELQEIVPFKKPCSNGSRLVTEKQLMAAARAVGRSWREIGRLALDIPSVKLEQIEEDHSLHVERVFAMLHYWRNCQREKATAAHLHSLLSQEDFALPPERIDFLLEAD</sequence>
<evidence type="ECO:0000313" key="3">
    <source>
        <dbReference type="EMBL" id="AWP09717.1"/>
    </source>
</evidence>
<dbReference type="Gene3D" id="1.10.533.10">
    <property type="entry name" value="Death Domain, Fas"/>
    <property type="match status" value="2"/>
</dbReference>
<dbReference type="GO" id="GO:0007165">
    <property type="term" value="P:signal transduction"/>
    <property type="evidence" value="ECO:0007669"/>
    <property type="project" value="InterPro"/>
</dbReference>
<gene>
    <name evidence="3" type="ORF">SMAX5B_014828</name>
</gene>
<dbReference type="Pfam" id="PF00531">
    <property type="entry name" value="Death"/>
    <property type="match status" value="1"/>
</dbReference>
<dbReference type="EMBL" id="CP026253">
    <property type="protein sequence ID" value="AWP09717.1"/>
    <property type="molecule type" value="Genomic_DNA"/>
</dbReference>
<proteinExistence type="predicted"/>
<dbReference type="OMA" id="AMLRYWS"/>
<name>A0A2U9BZF8_SCOMX</name>
<keyword evidence="4" id="KW-1185">Reference proteome</keyword>
<dbReference type="Pfam" id="PF00619">
    <property type="entry name" value="CARD"/>
    <property type="match status" value="1"/>
</dbReference>
<dbReference type="PROSITE" id="PS50209">
    <property type="entry name" value="CARD"/>
    <property type="match status" value="1"/>
</dbReference>
<dbReference type="InterPro" id="IPR000488">
    <property type="entry name" value="Death_dom"/>
</dbReference>
<dbReference type="InterPro" id="IPR001315">
    <property type="entry name" value="CARD"/>
</dbReference>
<dbReference type="PROSITE" id="PS50017">
    <property type="entry name" value="DEATH_DOMAIN"/>
    <property type="match status" value="1"/>
</dbReference>
<evidence type="ECO:0000259" key="1">
    <source>
        <dbReference type="PROSITE" id="PS50017"/>
    </source>
</evidence>
<evidence type="ECO:0000259" key="2">
    <source>
        <dbReference type="PROSITE" id="PS50209"/>
    </source>
</evidence>
<feature type="domain" description="Death" evidence="1">
    <location>
        <begin position="135"/>
        <end position="205"/>
    </location>
</feature>
<dbReference type="InterPro" id="IPR011029">
    <property type="entry name" value="DEATH-like_dom_sf"/>
</dbReference>
<dbReference type="SUPFAM" id="SSF47986">
    <property type="entry name" value="DEATH domain"/>
    <property type="match status" value="2"/>
</dbReference>
<protein>
    <submittedName>
        <fullName evidence="3">Putative FAS-associated death domain protein-like</fullName>
    </submittedName>
</protein>
<accession>A0A2U9BZF8</accession>
<feature type="domain" description="CARD" evidence="2">
    <location>
        <begin position="4"/>
        <end position="82"/>
    </location>
</feature>
<dbReference type="CDD" id="cd01671">
    <property type="entry name" value="CARD"/>
    <property type="match status" value="1"/>
</dbReference>
<dbReference type="CDD" id="cd01670">
    <property type="entry name" value="Death"/>
    <property type="match status" value="1"/>
</dbReference>
<dbReference type="GO" id="GO:0042981">
    <property type="term" value="P:regulation of apoptotic process"/>
    <property type="evidence" value="ECO:0007669"/>
    <property type="project" value="InterPro"/>
</dbReference>
<reference evidence="3 4" key="1">
    <citation type="submission" date="2017-12" db="EMBL/GenBank/DDBJ databases">
        <title>Integrating genomic resources of turbot (Scophthalmus maximus) in depth evaluation of genetic and physical mapping variation across individuals.</title>
        <authorList>
            <person name="Martinez P."/>
        </authorList>
    </citation>
    <scope>NUCLEOTIDE SEQUENCE [LARGE SCALE GENOMIC DNA]</scope>
</reference>
<dbReference type="STRING" id="52904.ENSSMAP00000007862"/>